<gene>
    <name evidence="1" type="ORF">METZ01_LOCUS367057</name>
</gene>
<dbReference type="EMBL" id="UINC01132101">
    <property type="protein sequence ID" value="SVD14203.1"/>
    <property type="molecule type" value="Genomic_DNA"/>
</dbReference>
<organism evidence="1">
    <name type="scientific">marine metagenome</name>
    <dbReference type="NCBI Taxonomy" id="408172"/>
    <lineage>
        <taxon>unclassified sequences</taxon>
        <taxon>metagenomes</taxon>
        <taxon>ecological metagenomes</taxon>
    </lineage>
</organism>
<evidence type="ECO:0000313" key="1">
    <source>
        <dbReference type="EMBL" id="SVD14203.1"/>
    </source>
</evidence>
<sequence>VIAVTPQGRIAVRALLFVPQVLPAIPIKPQEWVTRDPVWQSIEFPTEHGYGSADLILPARGDNHSAVLFFLGVVVDHPRDDPRVIALAEGLARSGMVVMIPWSRTQLQQRIVVDDIEALVWAFQYLTGVEAVDPTRVGMGGICTGAAMATVAAQDVRIRDDVRFVNSFASYYDATDFIKAISSKSRFYGEYVIPWDRDQLTYTVFRNHLLDGISNVGDRILLGQIFLDHEQVGPAQIAL</sequence>
<dbReference type="AlphaFoldDB" id="A0A382SWR7"/>
<proteinExistence type="predicted"/>
<dbReference type="SUPFAM" id="SSF53474">
    <property type="entry name" value="alpha/beta-Hydrolases"/>
    <property type="match status" value="1"/>
</dbReference>
<name>A0A382SWR7_9ZZZZ</name>
<feature type="non-terminal residue" evidence="1">
    <location>
        <position position="1"/>
    </location>
</feature>
<evidence type="ECO:0008006" key="2">
    <source>
        <dbReference type="Google" id="ProtNLM"/>
    </source>
</evidence>
<reference evidence="1" key="1">
    <citation type="submission" date="2018-05" db="EMBL/GenBank/DDBJ databases">
        <authorList>
            <person name="Lanie J.A."/>
            <person name="Ng W.-L."/>
            <person name="Kazmierczak K.M."/>
            <person name="Andrzejewski T.M."/>
            <person name="Davidsen T.M."/>
            <person name="Wayne K.J."/>
            <person name="Tettelin H."/>
            <person name="Glass J.I."/>
            <person name="Rusch D."/>
            <person name="Podicherti R."/>
            <person name="Tsui H.-C.T."/>
            <person name="Winkler M.E."/>
        </authorList>
    </citation>
    <scope>NUCLEOTIDE SEQUENCE</scope>
</reference>
<accession>A0A382SWR7</accession>
<dbReference type="InterPro" id="IPR029058">
    <property type="entry name" value="AB_hydrolase_fold"/>
</dbReference>
<dbReference type="Gene3D" id="3.40.50.1820">
    <property type="entry name" value="alpha/beta hydrolase"/>
    <property type="match status" value="1"/>
</dbReference>
<protein>
    <recommendedName>
        <fullName evidence="2">Peptidase S9 prolyl oligopeptidase catalytic domain-containing protein</fullName>
    </recommendedName>
</protein>
<feature type="non-terminal residue" evidence="1">
    <location>
        <position position="239"/>
    </location>
</feature>